<dbReference type="OrthoDB" id="853053at2"/>
<name>A0A2U1AT32_9BACT</name>
<feature type="signal peptide" evidence="1">
    <location>
        <begin position="1"/>
        <end position="20"/>
    </location>
</feature>
<evidence type="ECO:0000256" key="1">
    <source>
        <dbReference type="SAM" id="SignalP"/>
    </source>
</evidence>
<dbReference type="RefSeq" id="WP_116544304.1">
    <property type="nucleotide sequence ID" value="NZ_QEKI01000011.1"/>
</dbReference>
<comment type="caution">
    <text evidence="2">The sequence shown here is derived from an EMBL/GenBank/DDBJ whole genome shotgun (WGS) entry which is preliminary data.</text>
</comment>
<sequence>MVKKLTILAITGLLAYSVQAQTTKGTLVLTGELGYTQSKSETDKEKNSPLYEYEHYNYFVSPSIGFLIKDNLEIGATAHRYKSANENIRYMEGFKSTWKLSQKTTGASVYARQYKYLTEKLALHGTLSVGVSNQEYHDISSNSDAPYSYHFLYEFDATTLNGSFSPGLTFFASNKIGFTASLGALTYNRVTTDAAREHSDYYYSPDEFERREYTLKRNVLLFDFSSLHLNFGISYFLGK</sequence>
<proteinExistence type="predicted"/>
<gene>
    <name evidence="2" type="ORF">C8E01_11134</name>
</gene>
<keyword evidence="3" id="KW-1185">Reference proteome</keyword>
<evidence type="ECO:0008006" key="4">
    <source>
        <dbReference type="Google" id="ProtNLM"/>
    </source>
</evidence>
<dbReference type="AlphaFoldDB" id="A0A2U1AT32"/>
<accession>A0A2U1AT32</accession>
<keyword evidence="1" id="KW-0732">Signal</keyword>
<reference evidence="2 3" key="1">
    <citation type="submission" date="2018-04" db="EMBL/GenBank/DDBJ databases">
        <title>Genomic Encyclopedia of Type Strains, Phase IV (KMG-IV): sequencing the most valuable type-strain genomes for metagenomic binning, comparative biology and taxonomic classification.</title>
        <authorList>
            <person name="Goeker M."/>
        </authorList>
    </citation>
    <scope>NUCLEOTIDE SEQUENCE [LARGE SCALE GENOMIC DNA]</scope>
    <source>
        <strain evidence="2 3">DSM 100231</strain>
    </source>
</reference>
<feature type="chain" id="PRO_5015556830" description="Outer membrane protein with beta-barrel domain" evidence="1">
    <location>
        <begin position="21"/>
        <end position="239"/>
    </location>
</feature>
<dbReference type="EMBL" id="QEKI01000011">
    <property type="protein sequence ID" value="PVY39427.1"/>
    <property type="molecule type" value="Genomic_DNA"/>
</dbReference>
<protein>
    <recommendedName>
        <fullName evidence="4">Outer membrane protein with beta-barrel domain</fullName>
    </recommendedName>
</protein>
<organism evidence="2 3">
    <name type="scientific">Pontibacter virosus</name>
    <dbReference type="NCBI Taxonomy" id="1765052"/>
    <lineage>
        <taxon>Bacteria</taxon>
        <taxon>Pseudomonadati</taxon>
        <taxon>Bacteroidota</taxon>
        <taxon>Cytophagia</taxon>
        <taxon>Cytophagales</taxon>
        <taxon>Hymenobacteraceae</taxon>
        <taxon>Pontibacter</taxon>
    </lineage>
</organism>
<dbReference type="Proteomes" id="UP000245466">
    <property type="component" value="Unassembled WGS sequence"/>
</dbReference>
<evidence type="ECO:0000313" key="2">
    <source>
        <dbReference type="EMBL" id="PVY39427.1"/>
    </source>
</evidence>
<evidence type="ECO:0000313" key="3">
    <source>
        <dbReference type="Proteomes" id="UP000245466"/>
    </source>
</evidence>